<feature type="domain" description="N-acetyltransferase" evidence="3">
    <location>
        <begin position="8"/>
        <end position="150"/>
    </location>
</feature>
<dbReference type="GeneID" id="83698884"/>
<accession>A0A1W5DI24</accession>
<evidence type="ECO:0000313" key="5">
    <source>
        <dbReference type="Proteomes" id="UP000596176"/>
    </source>
</evidence>
<gene>
    <name evidence="4" type="ORF">JKX24_25375</name>
</gene>
<name>A0A1W5DI24_SERPR</name>
<evidence type="ECO:0000259" key="3">
    <source>
        <dbReference type="PROSITE" id="PS51186"/>
    </source>
</evidence>
<keyword evidence="1 4" id="KW-0808">Transferase</keyword>
<dbReference type="Proteomes" id="UP000596176">
    <property type="component" value="Chromosome"/>
</dbReference>
<dbReference type="PANTHER" id="PTHR10545">
    <property type="entry name" value="DIAMINE N-ACETYLTRANSFERASE"/>
    <property type="match status" value="1"/>
</dbReference>
<proteinExistence type="predicted"/>
<dbReference type="InterPro" id="IPR051016">
    <property type="entry name" value="Diverse_Substrate_AcTransf"/>
</dbReference>
<dbReference type="GO" id="GO:0008080">
    <property type="term" value="F:N-acetyltransferase activity"/>
    <property type="evidence" value="ECO:0007669"/>
    <property type="project" value="TreeGrafter"/>
</dbReference>
<evidence type="ECO:0000313" key="4">
    <source>
        <dbReference type="EMBL" id="QQX53442.1"/>
    </source>
</evidence>
<sequence>MLPVHNEVTIRKLQNADKPQWLDLWQGYLHFYRADIKPQVTDHTFGRLCEDPQVYGLVAEDKDGNLLGLMNLIFHPSTWSSVGYCYIEDLYVSPAARGKKVSEKLFEQAYQLADEKGSDRVYWTTQEYNAPARSLYDKIGRRTSFVVYER</sequence>
<dbReference type="CDD" id="cd04301">
    <property type="entry name" value="NAT_SF"/>
    <property type="match status" value="1"/>
</dbReference>
<dbReference type="EMBL" id="CP068391">
    <property type="protein sequence ID" value="QQX53442.1"/>
    <property type="molecule type" value="Genomic_DNA"/>
</dbReference>
<dbReference type="PANTHER" id="PTHR10545:SF42">
    <property type="entry name" value="ACETYLTRANSFERASE"/>
    <property type="match status" value="1"/>
</dbReference>
<dbReference type="PROSITE" id="PS51186">
    <property type="entry name" value="GNAT"/>
    <property type="match status" value="1"/>
</dbReference>
<keyword evidence="2" id="KW-0012">Acyltransferase</keyword>
<evidence type="ECO:0000256" key="2">
    <source>
        <dbReference type="ARBA" id="ARBA00023315"/>
    </source>
</evidence>
<protein>
    <submittedName>
        <fullName evidence="4">GNAT family N-acetyltransferase</fullName>
    </submittedName>
</protein>
<dbReference type="InterPro" id="IPR000182">
    <property type="entry name" value="GNAT_dom"/>
</dbReference>
<dbReference type="Gene3D" id="3.40.630.30">
    <property type="match status" value="1"/>
</dbReference>
<reference evidence="4 5" key="1">
    <citation type="submission" date="2021-01" db="EMBL/GenBank/DDBJ databases">
        <title>Chromosome sequence of Serratia proteamaculans strain 94 rif-r, isolated from spoiled beef.</title>
        <authorList>
            <person name="Zaytseva Y.V."/>
            <person name="Iablokov S.N."/>
            <person name="Klyukina A."/>
        </authorList>
    </citation>
    <scope>NUCLEOTIDE SEQUENCE [LARGE SCALE GENOMIC DNA]</scope>
    <source>
        <strain evidence="4 5">94 rif-r</strain>
    </source>
</reference>
<organism evidence="4 5">
    <name type="scientific">Serratia proteamaculans</name>
    <dbReference type="NCBI Taxonomy" id="28151"/>
    <lineage>
        <taxon>Bacteria</taxon>
        <taxon>Pseudomonadati</taxon>
        <taxon>Pseudomonadota</taxon>
        <taxon>Gammaproteobacteria</taxon>
        <taxon>Enterobacterales</taxon>
        <taxon>Yersiniaceae</taxon>
        <taxon>Serratia</taxon>
    </lineage>
</organism>
<dbReference type="SUPFAM" id="SSF55729">
    <property type="entry name" value="Acyl-CoA N-acyltransferases (Nat)"/>
    <property type="match status" value="1"/>
</dbReference>
<dbReference type="RefSeq" id="WP_085116335.1">
    <property type="nucleotide sequence ID" value="NZ_CAMISV010000007.1"/>
</dbReference>
<dbReference type="AlphaFoldDB" id="A0A1W5DI24"/>
<evidence type="ECO:0000256" key="1">
    <source>
        <dbReference type="ARBA" id="ARBA00022679"/>
    </source>
</evidence>
<dbReference type="InterPro" id="IPR016181">
    <property type="entry name" value="Acyl_CoA_acyltransferase"/>
</dbReference>
<dbReference type="Pfam" id="PF00583">
    <property type="entry name" value="Acetyltransf_1"/>
    <property type="match status" value="1"/>
</dbReference>